<feature type="region of interest" description="Disordered" evidence="2">
    <location>
        <begin position="199"/>
        <end position="233"/>
    </location>
</feature>
<dbReference type="PANTHER" id="PTHR15347:SF1">
    <property type="entry name" value="SPERM-ASSOCIATED ANTIGEN 5"/>
    <property type="match status" value="1"/>
</dbReference>
<proteinExistence type="predicted"/>
<feature type="region of interest" description="Disordered" evidence="2">
    <location>
        <begin position="587"/>
        <end position="631"/>
    </location>
</feature>
<dbReference type="SUPFAM" id="SSF57997">
    <property type="entry name" value="Tropomyosin"/>
    <property type="match status" value="1"/>
</dbReference>
<dbReference type="GO" id="GO:0051988">
    <property type="term" value="P:regulation of attachment of spindle microtubules to kinetochore"/>
    <property type="evidence" value="ECO:0007669"/>
    <property type="project" value="InterPro"/>
</dbReference>
<feature type="compositionally biased region" description="Polar residues" evidence="2">
    <location>
        <begin position="423"/>
        <end position="434"/>
    </location>
</feature>
<reference evidence="3" key="1">
    <citation type="submission" date="2025-08" db="UniProtKB">
        <authorList>
            <consortium name="Ensembl"/>
        </authorList>
    </citation>
    <scope>IDENTIFICATION</scope>
</reference>
<feature type="compositionally biased region" description="Basic and acidic residues" evidence="2">
    <location>
        <begin position="14"/>
        <end position="27"/>
    </location>
</feature>
<dbReference type="STRING" id="28743.ENSCVAP00000027067"/>
<organism evidence="3 4">
    <name type="scientific">Cyprinodon variegatus</name>
    <name type="common">Sheepshead minnow</name>
    <dbReference type="NCBI Taxonomy" id="28743"/>
    <lineage>
        <taxon>Eukaryota</taxon>
        <taxon>Metazoa</taxon>
        <taxon>Chordata</taxon>
        <taxon>Craniata</taxon>
        <taxon>Vertebrata</taxon>
        <taxon>Euteleostomi</taxon>
        <taxon>Actinopterygii</taxon>
        <taxon>Neopterygii</taxon>
        <taxon>Teleostei</taxon>
        <taxon>Neoteleostei</taxon>
        <taxon>Acanthomorphata</taxon>
        <taxon>Ovalentaria</taxon>
        <taxon>Atherinomorphae</taxon>
        <taxon>Cyprinodontiformes</taxon>
        <taxon>Cyprinodontidae</taxon>
        <taxon>Cyprinodon</taxon>
    </lineage>
</organism>
<feature type="coiled-coil region" evidence="1">
    <location>
        <begin position="1097"/>
        <end position="1236"/>
    </location>
</feature>
<feature type="compositionally biased region" description="Polar residues" evidence="2">
    <location>
        <begin position="1"/>
        <end position="13"/>
    </location>
</feature>
<evidence type="ECO:0000313" key="3">
    <source>
        <dbReference type="Ensembl" id="ENSCVAP00000027067.1"/>
    </source>
</evidence>
<dbReference type="Ensembl" id="ENSCVAT00000017762.1">
    <property type="protein sequence ID" value="ENSCVAP00000027067.1"/>
    <property type="gene ID" value="ENSCVAG00000013100.1"/>
</dbReference>
<feature type="compositionally biased region" description="Polar residues" evidence="2">
    <location>
        <begin position="476"/>
        <end position="486"/>
    </location>
</feature>
<feature type="region of interest" description="Disordered" evidence="2">
    <location>
        <begin position="356"/>
        <end position="514"/>
    </location>
</feature>
<feature type="compositionally biased region" description="Acidic residues" evidence="2">
    <location>
        <begin position="1342"/>
        <end position="1353"/>
    </location>
</feature>
<dbReference type="OMA" id="YMEEKIQ"/>
<feature type="coiled-coil region" evidence="1">
    <location>
        <begin position="1450"/>
        <end position="1536"/>
    </location>
</feature>
<evidence type="ECO:0000256" key="2">
    <source>
        <dbReference type="SAM" id="MobiDB-lite"/>
    </source>
</evidence>
<keyword evidence="4" id="KW-1185">Reference proteome</keyword>
<dbReference type="InterPro" id="IPR028728">
    <property type="entry name" value="Astrin"/>
</dbReference>
<accession>A0A3Q2E4G8</accession>
<feature type="region of interest" description="Disordered" evidence="2">
    <location>
        <begin position="1333"/>
        <end position="1353"/>
    </location>
</feature>
<feature type="compositionally biased region" description="Polar residues" evidence="2">
    <location>
        <begin position="381"/>
        <end position="392"/>
    </location>
</feature>
<feature type="compositionally biased region" description="Low complexity" evidence="2">
    <location>
        <begin position="28"/>
        <end position="39"/>
    </location>
</feature>
<feature type="coiled-coil region" evidence="1">
    <location>
        <begin position="992"/>
        <end position="1040"/>
    </location>
</feature>
<sequence length="1590" mass="175020">MSHSSITDWSSSRSGERTPLRSRENELLHLSSPSSRLSSKPQLCGEAVKTSMANLRLCDTQTQLASSPFLKGTPVVPDPAETAQAVCGLGDVTFKSLNCSGEEVEVPGWLDCEGNSLILPEVGTVAVEMEDTVGSPSRMEQSCSEHVEHPYYNQPDSQSGSHGDSTFHIRETDEKDLTWKPSACDGGEVEVFDSSGFQEETVPLPHNDLRDPSQDDGPNSAEGTRPSPEKHVDHLSCIGETSPSFTPLGAGNPTDGLADLTLKLLNCSGGEVEISEDADPAGDTIPLSHTSSGFSSYICGMDPSTLGEEDGLESVEQHLDHPYYDPKYSSPGFDDLKAFQDLSPCGAEERKIVDCVEPKGQDEGTGLSSDRVTVDDAGKSDYSQAPETVSHPQQDRYNPDSVVDSSENRSDQAEMMVGEETVSPINASLTNQSLEAVEAHSESAERPEGSPLNPVVPRTMNPASAQTPLHEGMQQHLDSVPSSTSKPPEAGEEKNAAPGSLGPTPCSPTERHASPNVLKMLSECPSVASALQLFSPIVKRTPQSFCKLPSDSKFLSEDLAIEDEKSMAAPVNVDLAGLLAEHLESPMPRPLLNSTELDVQPQPGSAAGPEDSRKKPPTEAAPPESEGQFQQQLRQMAELLYEVCGKMGSAPPPAAFMPPPAKAAPAESHSIAVGTSPVKTMDHSLNTSGIFVRKREFSVADSSTMTDASMWNFSLPPGGLQSLPREELEQRLMSSMIMVEVLIQQIAAAKAHGPSSGPPPSDLREKLVQTDHTELSQTTMHRELYLEALSRIGELELDVASLQNLIQAMQHMRTTMSSLKSGTDAALSSLHEMGETVREDHRSIASHYEHIKSLMGKMKESQARMLEKVKEAVQQRNDMRTLMEEAATAKEAAFCVMDQLRTHCASEISALEKCVGSQQELLAALNQVYPKQVALKEACNEALNSASNLLSETTEEHSSLMNELCTVRSLLKKTSPILVLLKDKAAAALRERDQHCSAREQAVEEREQIEEELNETHLKLQTATQQNSDLKLQITILTSEMGVLRQKLMDKDEETGQLERKVTELSATTSSTLASYTFLEQALAAETTKLQQSWQDLHQANERESQLKTSLEDSEQRVSELSRALAENEDLLAELQNLSQSQSAQIQQLQDVCTQLGGVRDMNEFLQNENEFAREQVVESEKMLRNTLQALRERNIECEDLKAEVSKLRVDNKSLCEELEIARSAASAACMELKEKMGQAVTEVVVLHHTLREVTKELQASLCNQTENQHKHKESAAFPYAERRHPSCSLVDSVMVALTGEKEEDVRTDSPYDTPEPQTEVFCSETSAFTRIATPKKNSDAVQDEEEEEEEEEVESSVAELLSGLNGAVTELISTLKLVQQRRDEKLQELNNTICGLQVEQQTLTSRHQAEVLELKQELQHLSSLAERGKQALEQKAQDEKTLTKLMADVQEAQDILSKHKSDNNDLRKDVTELRRALKESRVESQVLREELGKAGVASAHPVNHMEEKIELLKKVERLKASLQEAEQAKVKILERAKRHQIIHLTNQQKMDDELQMLNSMLNKVRETLLSLPEVVKHCEHLQQLVEYIG</sequence>
<keyword evidence="1" id="KW-0175">Coiled coil</keyword>
<protein>
    <submittedName>
        <fullName evidence="3">Si:dkey-25o16.4</fullName>
    </submittedName>
</protein>
<dbReference type="GO" id="GO:0051301">
    <property type="term" value="P:cell division"/>
    <property type="evidence" value="ECO:0007669"/>
    <property type="project" value="InterPro"/>
</dbReference>
<evidence type="ECO:0000313" key="4">
    <source>
        <dbReference type="Proteomes" id="UP000265020"/>
    </source>
</evidence>
<feature type="compositionally biased region" description="Basic and acidic residues" evidence="2">
    <location>
        <begin position="437"/>
        <end position="448"/>
    </location>
</feature>
<reference evidence="3" key="2">
    <citation type="submission" date="2025-09" db="UniProtKB">
        <authorList>
            <consortium name="Ensembl"/>
        </authorList>
    </citation>
    <scope>IDENTIFICATION</scope>
</reference>
<name>A0A3Q2E4G8_CYPVA</name>
<feature type="region of interest" description="Disordered" evidence="2">
    <location>
        <begin position="1"/>
        <end position="41"/>
    </location>
</feature>
<feature type="coiled-coil region" evidence="1">
    <location>
        <begin position="936"/>
        <end position="963"/>
    </location>
</feature>
<dbReference type="GeneTree" id="ENSGT00940000167108"/>
<dbReference type="Proteomes" id="UP000265020">
    <property type="component" value="Unassembled WGS sequence"/>
</dbReference>
<dbReference type="PANTHER" id="PTHR15347">
    <property type="entry name" value="SPERM-ASSOCIATED ANTIGEN 5"/>
    <property type="match status" value="1"/>
</dbReference>
<evidence type="ECO:0000256" key="1">
    <source>
        <dbReference type="SAM" id="Coils"/>
    </source>
</evidence>